<keyword evidence="11" id="KW-0274">FAD</keyword>
<evidence type="ECO:0000256" key="11">
    <source>
        <dbReference type="ARBA" id="ARBA00022827"/>
    </source>
</evidence>
<dbReference type="GO" id="GO:0006537">
    <property type="term" value="P:glutamate biosynthetic process"/>
    <property type="evidence" value="ECO:0007669"/>
    <property type="project" value="UniProtKB-KW"/>
</dbReference>
<dbReference type="PANTHER" id="PTHR43100">
    <property type="entry name" value="GLUTAMATE SYNTHASE [NADPH] SMALL CHAIN"/>
    <property type="match status" value="1"/>
</dbReference>
<dbReference type="Gene3D" id="3.20.20.70">
    <property type="entry name" value="Aldolase class I"/>
    <property type="match status" value="2"/>
</dbReference>
<comment type="similarity">
    <text evidence="6">Belongs to the glutamate synthase family.</text>
</comment>
<evidence type="ECO:0000256" key="8">
    <source>
        <dbReference type="ARBA" id="ARBA00022630"/>
    </source>
</evidence>
<dbReference type="Gene3D" id="3.60.20.10">
    <property type="entry name" value="Glutamine Phosphoribosylpyrophosphate, subunit 1, domain 1"/>
    <property type="match status" value="1"/>
</dbReference>
<dbReference type="GO" id="GO:0015930">
    <property type="term" value="F:glutamate synthase activity"/>
    <property type="evidence" value="ECO:0007669"/>
    <property type="project" value="InterPro"/>
</dbReference>
<evidence type="ECO:0000259" key="20">
    <source>
        <dbReference type="PROSITE" id="PS51278"/>
    </source>
</evidence>
<feature type="compositionally biased region" description="Basic and acidic residues" evidence="19">
    <location>
        <begin position="620"/>
        <end position="629"/>
    </location>
</feature>
<evidence type="ECO:0000313" key="21">
    <source>
        <dbReference type="EMBL" id="KAK3604196.1"/>
    </source>
</evidence>
<name>A0AAE0T5X0_9BIVA</name>
<reference evidence="21" key="2">
    <citation type="journal article" date="2021" name="Genome Biol. Evol.">
        <title>Developing a high-quality reference genome for a parasitic bivalve with doubly uniparental inheritance (Bivalvia: Unionida).</title>
        <authorList>
            <person name="Smith C.H."/>
        </authorList>
    </citation>
    <scope>NUCLEOTIDE SEQUENCE</scope>
    <source>
        <strain evidence="21">CHS0354</strain>
        <tissue evidence="21">Mantle</tissue>
    </source>
</reference>
<dbReference type="InterPro" id="IPR051394">
    <property type="entry name" value="Glutamate_Synthase"/>
</dbReference>
<dbReference type="CDD" id="cd02808">
    <property type="entry name" value="GltS_FMN"/>
    <property type="match status" value="1"/>
</dbReference>
<keyword evidence="14" id="KW-0408">Iron</keyword>
<dbReference type="InterPro" id="IPR029055">
    <property type="entry name" value="Ntn_hydrolases_N"/>
</dbReference>
<dbReference type="Pfam" id="PF00310">
    <property type="entry name" value="GATase_2"/>
    <property type="match status" value="1"/>
</dbReference>
<dbReference type="InterPro" id="IPR006982">
    <property type="entry name" value="Glu_synth_centr_N"/>
</dbReference>
<evidence type="ECO:0000256" key="16">
    <source>
        <dbReference type="ARBA" id="ARBA00023164"/>
    </source>
</evidence>
<dbReference type="InterPro" id="IPR017932">
    <property type="entry name" value="GATase_2_dom"/>
</dbReference>
<keyword evidence="17" id="KW-0003">3Fe-4S</keyword>
<dbReference type="InterPro" id="IPR002932">
    <property type="entry name" value="Glu_synthdom"/>
</dbReference>
<evidence type="ECO:0000256" key="7">
    <source>
        <dbReference type="ARBA" id="ARBA00022605"/>
    </source>
</evidence>
<reference evidence="21" key="1">
    <citation type="journal article" date="2021" name="Genome Biol. Evol.">
        <title>A High-Quality Reference Genome for a Parasitic Bivalve with Doubly Uniparental Inheritance (Bivalvia: Unionida).</title>
        <authorList>
            <person name="Smith C.H."/>
        </authorList>
    </citation>
    <scope>NUCLEOTIDE SEQUENCE</scope>
    <source>
        <strain evidence="21">CHS0354</strain>
    </source>
</reference>
<gene>
    <name evidence="21" type="ORF">CHS0354_002004</name>
</gene>
<evidence type="ECO:0000256" key="12">
    <source>
        <dbReference type="ARBA" id="ARBA00022962"/>
    </source>
</evidence>
<dbReference type="CDD" id="cd00982">
    <property type="entry name" value="gltB_C"/>
    <property type="match status" value="1"/>
</dbReference>
<dbReference type="InterPro" id="IPR013785">
    <property type="entry name" value="Aldolase_TIM"/>
</dbReference>
<dbReference type="Pfam" id="PF04898">
    <property type="entry name" value="Glu_syn_central"/>
    <property type="match status" value="1"/>
</dbReference>
<reference evidence="21" key="3">
    <citation type="submission" date="2023-05" db="EMBL/GenBank/DDBJ databases">
        <authorList>
            <person name="Smith C.H."/>
        </authorList>
    </citation>
    <scope>NUCLEOTIDE SEQUENCE</scope>
    <source>
        <strain evidence="21">CHS0354</strain>
        <tissue evidence="21">Mantle</tissue>
    </source>
</reference>
<comment type="pathway">
    <text evidence="18">Amino-acid biosynthesis.</text>
</comment>
<evidence type="ECO:0000256" key="2">
    <source>
        <dbReference type="ARBA" id="ARBA00001927"/>
    </source>
</evidence>
<organism evidence="21 22">
    <name type="scientific">Potamilus streckersoni</name>
    <dbReference type="NCBI Taxonomy" id="2493646"/>
    <lineage>
        <taxon>Eukaryota</taxon>
        <taxon>Metazoa</taxon>
        <taxon>Spiralia</taxon>
        <taxon>Lophotrochozoa</taxon>
        <taxon>Mollusca</taxon>
        <taxon>Bivalvia</taxon>
        <taxon>Autobranchia</taxon>
        <taxon>Heteroconchia</taxon>
        <taxon>Palaeoheterodonta</taxon>
        <taxon>Unionida</taxon>
        <taxon>Unionoidea</taxon>
        <taxon>Unionidae</taxon>
        <taxon>Ambleminae</taxon>
        <taxon>Lampsilini</taxon>
        <taxon>Potamilus</taxon>
    </lineage>
</organism>
<dbReference type="InterPro" id="IPR036485">
    <property type="entry name" value="Glu_synth_asu_C_sf"/>
</dbReference>
<accession>A0AAE0T5X0</accession>
<evidence type="ECO:0000256" key="5">
    <source>
        <dbReference type="ARBA" id="ARBA00004909"/>
    </source>
</evidence>
<dbReference type="Proteomes" id="UP001195483">
    <property type="component" value="Unassembled WGS sequence"/>
</dbReference>
<dbReference type="FunFam" id="2.160.20.60:FF:000001">
    <property type="entry name" value="Glutamate synthase, large subunit"/>
    <property type="match status" value="1"/>
</dbReference>
<dbReference type="InterPro" id="IPR002489">
    <property type="entry name" value="Glu_synth_asu_C"/>
</dbReference>
<evidence type="ECO:0000256" key="13">
    <source>
        <dbReference type="ARBA" id="ARBA00023002"/>
    </source>
</evidence>
<dbReference type="Pfam" id="PF01645">
    <property type="entry name" value="Glu_synthase"/>
    <property type="match status" value="1"/>
</dbReference>
<dbReference type="PROSITE" id="PS51278">
    <property type="entry name" value="GATASE_TYPE_2"/>
    <property type="match status" value="1"/>
</dbReference>
<dbReference type="SUPFAM" id="SSF56235">
    <property type="entry name" value="N-terminal nucleophile aminohydrolases (Ntn hydrolases)"/>
    <property type="match status" value="1"/>
</dbReference>
<dbReference type="GO" id="GO:0051538">
    <property type="term" value="F:3 iron, 4 sulfur cluster binding"/>
    <property type="evidence" value="ECO:0007669"/>
    <property type="project" value="UniProtKB-KW"/>
</dbReference>
<evidence type="ECO:0000256" key="4">
    <source>
        <dbReference type="ARBA" id="ARBA00004802"/>
    </source>
</evidence>
<evidence type="ECO:0000256" key="1">
    <source>
        <dbReference type="ARBA" id="ARBA00001917"/>
    </source>
</evidence>
<sequence>MPSGSDTAGFDNMFELLYLSGRSMAHVMSMMVPEAWENYKDMDAGVRAFYEYNSAMIEPWDGPAALVFTNGRQVGAALDRNGLRPLRYTETRDGYFIIASESGVLPYKHSEILKKGKIKPGQMILIDTEEATIRYNEQIRKELSEINDYTQWIEHNVIKLEDLPSPPSKNRPVHDQIRVSQSVFGYTYEELHMLIKHMADKAEELYLLWPLFNYFKQRFAQVTNPPIDSIREEIAMSLRSLIGGGANILEDNPLNCRMLVIEQPVLTNEELEQLRNNSNRLYRAYTADICYEYQKINLEQALDNLFGSVDRAIEEGYKLIILSDREFSADKMPIPSLLATSAVHHHLIRTHKRGKVGIIVETGEAREVHHFAMLIGYGAGAINPYLAFDTIDEMRRDGSLKADIQKQETLRDQLEPQKNYIKAVNKGLKKIFAKMGICTLLSYQAAQIFEAIGLDKSVIDKYFPGTRSAIQGMDLTGIEAEITRRHRKAYKPESAFESRLTTGGDYHWREQGEGHAYNPMTVHLLQKAAQDNDAGAYREFVRLTDSTAEHIFNIRSLMDFKYGEHTPVPLEEVESVSEILKRFSSGAISIGAISREAHEDIAIAMNELGGKSNTGEGGEDEVRFKHGPDGRLRRSKIKQVASGRFGVTGHYLVNADEIQIKIAQGAKPGEGGQLPGHKVDEYIAYLRHTIPGVSLISPPPHHDIYSIEDLSQLIFDLKNANRQADISVKLVASFAVGTVAAGVAKAKADGITISGYDGGTGASPSSSIKHAGIPWEIGLADTQQTLVLNDLRGNVRIQVDGQIKTGKDVIVAALMGADECGFSTSALITLGCIMMRKCHLNTCPVGIATQNPYLRSKYHGKPEYIKNYLTMVAGEYRHMRRQDHPISDILDNKLIELCREGIENGKTVTADVPISNSNRTTGTVMGSEISRRYGAKGLPEDTITVNFTGTAGQSFGAFIPPGLTLKLNGDANDYVGKGLSGGKIIITPESSKDYRPEKNIIIGNTCIFCGRAGERFAVRNSGASAVVEGAGEHCCEYMTGGTIVILGDVGRNFGAGMSGGIAYVYDKNKNFRRKCNTAMIDIEQIADTARLNELHSLIELHVNYTGSLIGKFILNNWRRACENFVMVVPLEYRKVMEMKASHKKAG</sequence>
<keyword evidence="8" id="KW-0285">Flavoprotein</keyword>
<dbReference type="SUPFAM" id="SSF51395">
    <property type="entry name" value="FMN-linked oxidoreductases"/>
    <property type="match status" value="1"/>
</dbReference>
<keyword evidence="9" id="KW-0288">FMN</keyword>
<evidence type="ECO:0000256" key="14">
    <source>
        <dbReference type="ARBA" id="ARBA00023004"/>
    </source>
</evidence>
<keyword evidence="16" id="KW-0314">Glutamate biosynthesis</keyword>
<keyword evidence="22" id="KW-1185">Reference proteome</keyword>
<comment type="caution">
    <text evidence="21">The sequence shown here is derived from an EMBL/GenBank/DDBJ whole genome shotgun (WGS) entry which is preliminary data.</text>
</comment>
<keyword evidence="15" id="KW-0411">Iron-sulfur</keyword>
<dbReference type="AlphaFoldDB" id="A0AAE0T5X0"/>
<dbReference type="Pfam" id="PF01493">
    <property type="entry name" value="GXGXG"/>
    <property type="match status" value="1"/>
</dbReference>
<evidence type="ECO:0000256" key="18">
    <source>
        <dbReference type="ARBA" id="ARBA00029440"/>
    </source>
</evidence>
<dbReference type="EMBL" id="JAEAOA010000186">
    <property type="protein sequence ID" value="KAK3604196.1"/>
    <property type="molecule type" value="Genomic_DNA"/>
</dbReference>
<keyword evidence="7" id="KW-0028">Amino-acid biosynthesis</keyword>
<dbReference type="PANTHER" id="PTHR43100:SF1">
    <property type="entry name" value="GLUTAMATE SYNTHASE [NADPH] SMALL CHAIN"/>
    <property type="match status" value="1"/>
</dbReference>
<comment type="pathway">
    <text evidence="5">Nitrogen metabolism.</text>
</comment>
<evidence type="ECO:0000256" key="15">
    <source>
        <dbReference type="ARBA" id="ARBA00023014"/>
    </source>
</evidence>
<evidence type="ECO:0000256" key="3">
    <source>
        <dbReference type="ARBA" id="ARBA00001974"/>
    </source>
</evidence>
<evidence type="ECO:0000256" key="6">
    <source>
        <dbReference type="ARBA" id="ARBA00009716"/>
    </source>
</evidence>
<evidence type="ECO:0000256" key="19">
    <source>
        <dbReference type="SAM" id="MobiDB-lite"/>
    </source>
</evidence>
<comment type="cofactor">
    <cofactor evidence="2">
        <name>[3Fe-4S] cluster</name>
        <dbReference type="ChEBI" id="CHEBI:21137"/>
    </cofactor>
</comment>
<keyword evidence="10" id="KW-0479">Metal-binding</keyword>
<comment type="cofactor">
    <cofactor evidence="1">
        <name>FMN</name>
        <dbReference type="ChEBI" id="CHEBI:58210"/>
    </cofactor>
</comment>
<protein>
    <recommendedName>
        <fullName evidence="20">Glutamine amidotransferase type-2 domain-containing protein</fullName>
    </recommendedName>
</protein>
<keyword evidence="12" id="KW-0315">Glutamine amidotransferase</keyword>
<proteinExistence type="inferred from homology"/>
<evidence type="ECO:0000313" key="22">
    <source>
        <dbReference type="Proteomes" id="UP001195483"/>
    </source>
</evidence>
<feature type="region of interest" description="Disordered" evidence="19">
    <location>
        <begin position="608"/>
        <end position="629"/>
    </location>
</feature>
<comment type="cofactor">
    <cofactor evidence="3">
        <name>FAD</name>
        <dbReference type="ChEBI" id="CHEBI:57692"/>
    </cofactor>
</comment>
<feature type="domain" description="Glutamine amidotransferase type-2" evidence="20">
    <location>
        <begin position="1"/>
        <end position="129"/>
    </location>
</feature>
<evidence type="ECO:0000256" key="10">
    <source>
        <dbReference type="ARBA" id="ARBA00022723"/>
    </source>
</evidence>
<dbReference type="GO" id="GO:0046872">
    <property type="term" value="F:metal ion binding"/>
    <property type="evidence" value="ECO:0007669"/>
    <property type="project" value="UniProtKB-KW"/>
</dbReference>
<keyword evidence="13" id="KW-0560">Oxidoreductase</keyword>
<evidence type="ECO:0000256" key="17">
    <source>
        <dbReference type="ARBA" id="ARBA00023291"/>
    </source>
</evidence>
<comment type="pathway">
    <text evidence="4">Energy metabolism; nitrogen metabolism.</text>
</comment>
<dbReference type="SUPFAM" id="SSF69336">
    <property type="entry name" value="Alpha subunit of glutamate synthase, C-terminal domain"/>
    <property type="match status" value="1"/>
</dbReference>
<evidence type="ECO:0000256" key="9">
    <source>
        <dbReference type="ARBA" id="ARBA00022643"/>
    </source>
</evidence>
<dbReference type="Gene3D" id="2.160.20.60">
    <property type="entry name" value="Glutamate synthase, alpha subunit, C-terminal domain"/>
    <property type="match status" value="1"/>
</dbReference>